<dbReference type="InterPro" id="IPR000111">
    <property type="entry name" value="Glyco_hydro_27/36_CS"/>
</dbReference>
<dbReference type="Pfam" id="PF16874">
    <property type="entry name" value="Glyco_hydro_36C"/>
    <property type="match status" value="1"/>
</dbReference>
<dbReference type="Proteomes" id="UP001141933">
    <property type="component" value="Unassembled WGS sequence"/>
</dbReference>
<dbReference type="InterPro" id="IPR017853">
    <property type="entry name" value="GH"/>
</dbReference>
<keyword evidence="3 5" id="KW-0378">Hydrolase</keyword>
<dbReference type="PANTHER" id="PTHR43053">
    <property type="entry name" value="GLYCOSIDASE FAMILY 31"/>
    <property type="match status" value="1"/>
</dbReference>
<evidence type="ECO:0000313" key="8">
    <source>
        <dbReference type="EMBL" id="MCZ8372171.1"/>
    </source>
</evidence>
<dbReference type="EMBL" id="JAPZVM010000003">
    <property type="protein sequence ID" value="MCZ8372171.1"/>
    <property type="molecule type" value="Genomic_DNA"/>
</dbReference>
<dbReference type="Gene3D" id="2.70.98.60">
    <property type="entry name" value="alpha-galactosidase from lactobacil brevis"/>
    <property type="match status" value="1"/>
</dbReference>
<sequence>MNKRFLFGITLLFGVCKLSSQTVIPIHTDHTSMVLSVASDSTLLFQYYGDKIQDCSYFANKQTYRRFDYGTDPLAYPTAGGRFFNEPAFSAVFSDGDLNTELKYIGHKDSLIVPNEIYQTTIDLADVKQKLNVSLVFKSYVRNDIFTVSAVIENKSKKDICLTRFYSSFLSVRAKRYYLTTFYGAWAQEMGIEESLLTHGIKSIESKKGVRTTHTENPAFMLSLDTPLQEEVGRVIAGALAWSGNYKINFQLDEFNLLGISSGINPFMSDYKLRYKERLVTPEMIYTYSNKGAGQASRNLHDYARKYVVYDTPEELPTLLNSWEGAYFNFDEAIIQKMIDDAAEIGLEMFVLDDGWFGNKYPRNSSKQGLGDWQVSQNKLPNGIGALVDYATRKGLKFGLWIEPEMVNPKSELAEKHPDWIVKAKNRKITTMRGQWLLDLTNPEVQDFIVETFKHIMTENHNIAYIKWDANRHVESVGSDYLAVDKQSHFWIDYTKGLYSVYNRIRSLYPHLLIQACSSGGGRVDYGALKFHQEVWTSDNTDALSRIFIQYGTNMIYPASVTGSHVSASPNHQTGNRTSLKFRFDVAMGGRLGMELQPQALDSLERAFARNAISQYKTLVRPLVFKGDLYRLISPYEESGFCAYMYTAKDKSAAVVYAYNLKYQGRTHFPQLKLSGLSSQKMYKIREINTIDKKSVFWGNNQIFSGQYLMNEGINLKLTQCNSSAVFYLEEVNR</sequence>
<dbReference type="InterPro" id="IPR050985">
    <property type="entry name" value="Alpha-glycosidase_related"/>
</dbReference>
<evidence type="ECO:0000256" key="1">
    <source>
        <dbReference type="ARBA" id="ARBA00001255"/>
    </source>
</evidence>
<gene>
    <name evidence="8" type="ORF">O6P32_05525</name>
</gene>
<evidence type="ECO:0000259" key="7">
    <source>
        <dbReference type="Pfam" id="PF16875"/>
    </source>
</evidence>
<comment type="caution">
    <text evidence="8">The sequence shown here is derived from an EMBL/GenBank/DDBJ whole genome shotgun (WGS) entry which is preliminary data.</text>
</comment>
<dbReference type="InterPro" id="IPR013780">
    <property type="entry name" value="Glyco_hydro_b"/>
</dbReference>
<dbReference type="PRINTS" id="PR00743">
    <property type="entry name" value="GLHYDRLASE36"/>
</dbReference>
<dbReference type="PANTHER" id="PTHR43053:SF3">
    <property type="entry name" value="ALPHA-GALACTOSIDASE C-RELATED"/>
    <property type="match status" value="1"/>
</dbReference>
<evidence type="ECO:0000256" key="2">
    <source>
        <dbReference type="ARBA" id="ARBA00012755"/>
    </source>
</evidence>
<evidence type="ECO:0000256" key="4">
    <source>
        <dbReference type="ARBA" id="ARBA00023295"/>
    </source>
</evidence>
<dbReference type="InterPro" id="IPR013785">
    <property type="entry name" value="Aldolase_TIM"/>
</dbReference>
<name>A0ABT4PGK0_9BACT</name>
<feature type="domain" description="Glycosyl hydrolase family 36 N-terminal" evidence="7">
    <location>
        <begin position="43"/>
        <end position="273"/>
    </location>
</feature>
<evidence type="ECO:0000256" key="3">
    <source>
        <dbReference type="ARBA" id="ARBA00022801"/>
    </source>
</evidence>
<dbReference type="InterPro" id="IPR038417">
    <property type="entry name" value="Alpga-gal_N_sf"/>
</dbReference>
<dbReference type="Pfam" id="PF02065">
    <property type="entry name" value="Melibiase"/>
    <property type="match status" value="1"/>
</dbReference>
<accession>A0ABT4PGK0</accession>
<dbReference type="GO" id="GO:0004557">
    <property type="term" value="F:alpha-galactosidase activity"/>
    <property type="evidence" value="ECO:0007669"/>
    <property type="project" value="UniProtKB-EC"/>
</dbReference>
<proteinExistence type="inferred from homology"/>
<protein>
    <recommendedName>
        <fullName evidence="2 5">Alpha-galactosidase</fullName>
        <ecNumber evidence="2 5">3.2.1.22</ecNumber>
    </recommendedName>
</protein>
<dbReference type="CDD" id="cd14791">
    <property type="entry name" value="GH36"/>
    <property type="match status" value="1"/>
</dbReference>
<dbReference type="SUPFAM" id="SSF51445">
    <property type="entry name" value="(Trans)glycosidases"/>
    <property type="match status" value="1"/>
</dbReference>
<comment type="similarity">
    <text evidence="5">Belongs to the glycosyl hydrolase.</text>
</comment>
<dbReference type="RefSeq" id="WP_269877250.1">
    <property type="nucleotide sequence ID" value="NZ_JAPZVM010000003.1"/>
</dbReference>
<keyword evidence="9" id="KW-1185">Reference proteome</keyword>
<evidence type="ECO:0000259" key="6">
    <source>
        <dbReference type="Pfam" id="PF16874"/>
    </source>
</evidence>
<dbReference type="InterPro" id="IPR031705">
    <property type="entry name" value="Glyco_hydro_36_C"/>
</dbReference>
<keyword evidence="4 5" id="KW-0326">Glycosidase</keyword>
<dbReference type="InterPro" id="IPR002252">
    <property type="entry name" value="Glyco_hydro_36"/>
</dbReference>
<dbReference type="Gene3D" id="3.20.20.70">
    <property type="entry name" value="Aldolase class I"/>
    <property type="match status" value="1"/>
</dbReference>
<feature type="domain" description="Glycosyl hydrolase family 36 C-terminal" evidence="6">
    <location>
        <begin position="642"/>
        <end position="729"/>
    </location>
</feature>
<evidence type="ECO:0000313" key="9">
    <source>
        <dbReference type="Proteomes" id="UP001141933"/>
    </source>
</evidence>
<evidence type="ECO:0000256" key="5">
    <source>
        <dbReference type="PIRNR" id="PIRNR005536"/>
    </source>
</evidence>
<comment type="catalytic activity">
    <reaction evidence="1 5">
        <text>Hydrolysis of terminal, non-reducing alpha-D-galactose residues in alpha-D-galactosides, including galactose oligosaccharides, galactomannans and galactolipids.</text>
        <dbReference type="EC" id="3.2.1.22"/>
    </reaction>
</comment>
<dbReference type="EC" id="3.2.1.22" evidence="2 5"/>
<reference evidence="8" key="1">
    <citation type="submission" date="2022-12" db="EMBL/GenBank/DDBJ databases">
        <title>Phocaeicola acetigenes sp. nov., isolated feces from a healthy human.</title>
        <authorList>
            <person name="Do H."/>
            <person name="Ha Y.B."/>
            <person name="Kim J.-S."/>
            <person name="Suh M.K."/>
            <person name="Kim H.S."/>
            <person name="Lee J.-S."/>
        </authorList>
    </citation>
    <scope>NUCLEOTIDE SEQUENCE</scope>
    <source>
        <strain evidence="8">KGMB11183</strain>
    </source>
</reference>
<dbReference type="Gene3D" id="2.60.40.1180">
    <property type="entry name" value="Golgi alpha-mannosidase II"/>
    <property type="match status" value="1"/>
</dbReference>
<organism evidence="8 9">
    <name type="scientific">Phocaeicola acetigenes</name>
    <dbReference type="NCBI Taxonomy" id="3016083"/>
    <lineage>
        <taxon>Bacteria</taxon>
        <taxon>Pseudomonadati</taxon>
        <taxon>Bacteroidota</taxon>
        <taxon>Bacteroidia</taxon>
        <taxon>Bacteroidales</taxon>
        <taxon>Bacteroidaceae</taxon>
        <taxon>Phocaeicola</taxon>
    </lineage>
</organism>
<dbReference type="InterPro" id="IPR031704">
    <property type="entry name" value="Glyco_hydro_36_N"/>
</dbReference>
<dbReference type="Pfam" id="PF16875">
    <property type="entry name" value="Glyco_hydro_36N"/>
    <property type="match status" value="1"/>
</dbReference>
<dbReference type="PIRSF" id="PIRSF005536">
    <property type="entry name" value="Agal"/>
    <property type="match status" value="1"/>
</dbReference>
<dbReference type="PROSITE" id="PS00512">
    <property type="entry name" value="ALPHA_GALACTOSIDASE"/>
    <property type="match status" value="1"/>
</dbReference>